<evidence type="ECO:0000256" key="1">
    <source>
        <dbReference type="ARBA" id="ARBA00004214"/>
    </source>
</evidence>
<dbReference type="GO" id="GO:0031410">
    <property type="term" value="C:cytoplasmic vesicle"/>
    <property type="evidence" value="ECO:0007669"/>
    <property type="project" value="UniProtKB-SubCell"/>
</dbReference>
<dbReference type="GO" id="GO:0015031">
    <property type="term" value="P:protein transport"/>
    <property type="evidence" value="ECO:0007669"/>
    <property type="project" value="InterPro"/>
</dbReference>
<evidence type="ECO:0000256" key="2">
    <source>
        <dbReference type="ARBA" id="ARBA00004259"/>
    </source>
</evidence>
<evidence type="ECO:0000256" key="7">
    <source>
        <dbReference type="ARBA" id="ARBA00022490"/>
    </source>
</evidence>
<evidence type="ECO:0000256" key="6">
    <source>
        <dbReference type="ARBA" id="ARBA00014513"/>
    </source>
</evidence>
<sequence length="353" mass="39203">MFSKQANYSKLKTNLRLVINRLKLLEKKKTELALKARKEISDYIQAGKDDRARIRVEHIVREDYLVEAMEIIEMYCDLLLARFGLISSQKELDPGLEEAVATLIWVTPRLQADIAEFKSVAEQLTLKYSKEFAQACLSNEMNNVSEKVMHKLGVQAPPKLLVERYLIEIAKSFNVPFTPDPDVMREEEEGASNLIDIDQGFDSRKGGGSGGGVAAAAAAAACLQYRRLPIRCSRASRSRLPFRLVAPPLLSVARLVAAPLLLTRRQRVLKPPPYQYQPPPPAQQQQQQMINDKSGPPPGGFTLPDLPGVPNSPANSYQPPQQPPGGSGGTGGASEDVDFDDLTRRFEELKKRK</sequence>
<keyword evidence="18" id="KW-1185">Reference proteome</keyword>
<evidence type="ECO:0000256" key="15">
    <source>
        <dbReference type="ARBA" id="ARBA00046124"/>
    </source>
</evidence>
<accession>A0A1I8HIQ3</accession>
<keyword evidence="9" id="KW-0132">Cell division</keyword>
<evidence type="ECO:0000256" key="13">
    <source>
        <dbReference type="ARBA" id="ARBA00023329"/>
    </source>
</evidence>
<dbReference type="FunFam" id="1.20.1260.60:FF:000001">
    <property type="entry name" value="IST1 homolog isoform X1"/>
    <property type="match status" value="1"/>
</dbReference>
<evidence type="ECO:0000256" key="11">
    <source>
        <dbReference type="ARBA" id="ARBA00023242"/>
    </source>
</evidence>
<evidence type="ECO:0000256" key="10">
    <source>
        <dbReference type="ARBA" id="ARBA00023212"/>
    </source>
</evidence>
<evidence type="ECO:0000256" key="3">
    <source>
        <dbReference type="ARBA" id="ARBA00004300"/>
    </source>
</evidence>
<protein>
    <recommendedName>
        <fullName evidence="6">IST1 homolog</fullName>
    </recommendedName>
    <alternativeName>
        <fullName evidence="14">Charged multivesicular body protein 8</fullName>
    </alternativeName>
</protein>
<dbReference type="AlphaFoldDB" id="A0A1I8HIQ3"/>
<proteinExistence type="inferred from homology"/>
<keyword evidence="13" id="KW-0968">Cytoplasmic vesicle</keyword>
<dbReference type="GO" id="GO:0030496">
    <property type="term" value="C:midbody"/>
    <property type="evidence" value="ECO:0007669"/>
    <property type="project" value="UniProtKB-SubCell"/>
</dbReference>
<comment type="subunit">
    <text evidence="16">Interacts with CHMP1A, CHMP1B, VPS4A and VTA1. Interacts with SPAST, STAMBP, and USP8. May interact with VPS37B. May associate with the ESCRT-I complex. Interacts with MITD1, in competition with VSP4. Interacts with SPART (via MIT domain); leading to the recruitment of SPART to midbodies. Interacts with SPAST.</text>
</comment>
<feature type="region of interest" description="Disordered" evidence="17">
    <location>
        <begin position="270"/>
        <end position="353"/>
    </location>
</feature>
<evidence type="ECO:0000313" key="19">
    <source>
        <dbReference type="WBParaSite" id="maker-uti_cns_0006461-snap-gene-0.2-mRNA-1"/>
    </source>
</evidence>
<evidence type="ECO:0000256" key="12">
    <source>
        <dbReference type="ARBA" id="ARBA00023306"/>
    </source>
</evidence>
<dbReference type="Pfam" id="PF03398">
    <property type="entry name" value="Ist1"/>
    <property type="match status" value="1"/>
</dbReference>
<keyword evidence="7" id="KW-0963">Cytoplasm</keyword>
<dbReference type="PANTHER" id="PTHR12161">
    <property type="entry name" value="IST1 FAMILY MEMBER"/>
    <property type="match status" value="1"/>
</dbReference>
<dbReference type="GO" id="GO:0051301">
    <property type="term" value="P:cell division"/>
    <property type="evidence" value="ECO:0007669"/>
    <property type="project" value="UniProtKB-KW"/>
</dbReference>
<dbReference type="InterPro" id="IPR042277">
    <property type="entry name" value="IST1-like"/>
</dbReference>
<feature type="compositionally biased region" description="Basic and acidic residues" evidence="17">
    <location>
        <begin position="341"/>
        <end position="353"/>
    </location>
</feature>
<evidence type="ECO:0000256" key="17">
    <source>
        <dbReference type="SAM" id="MobiDB-lite"/>
    </source>
</evidence>
<evidence type="ECO:0000256" key="14">
    <source>
        <dbReference type="ARBA" id="ARBA00032374"/>
    </source>
</evidence>
<comment type="subcellular location">
    <subcellularLocation>
        <location evidence="3">Cytoplasm</location>
        <location evidence="3">Cytoskeleton</location>
        <location evidence="3">Microtubule organizing center</location>
        <location evidence="3">Centrosome</location>
    </subcellularLocation>
    <subcellularLocation>
        <location evidence="4">Cytoplasmic vesicle</location>
    </subcellularLocation>
    <subcellularLocation>
        <location evidence="1">Midbody</location>
    </subcellularLocation>
    <subcellularLocation>
        <location evidence="2">Nucleus envelope</location>
    </subcellularLocation>
</comment>
<evidence type="ECO:0000256" key="5">
    <source>
        <dbReference type="ARBA" id="ARBA00005536"/>
    </source>
</evidence>
<evidence type="ECO:0000256" key="8">
    <source>
        <dbReference type="ARBA" id="ARBA00022553"/>
    </source>
</evidence>
<dbReference type="InterPro" id="IPR005061">
    <property type="entry name" value="Ist1"/>
</dbReference>
<dbReference type="Proteomes" id="UP000095280">
    <property type="component" value="Unplaced"/>
</dbReference>
<dbReference type="Gene3D" id="1.20.1260.60">
    <property type="entry name" value="Vacuolar protein sorting-associated protein Ist1"/>
    <property type="match status" value="1"/>
</dbReference>
<organism evidence="18 19">
    <name type="scientific">Macrostomum lignano</name>
    <dbReference type="NCBI Taxonomy" id="282301"/>
    <lineage>
        <taxon>Eukaryota</taxon>
        <taxon>Metazoa</taxon>
        <taxon>Spiralia</taxon>
        <taxon>Lophotrochozoa</taxon>
        <taxon>Platyhelminthes</taxon>
        <taxon>Rhabditophora</taxon>
        <taxon>Macrostomorpha</taxon>
        <taxon>Macrostomida</taxon>
        <taxon>Macrostomidae</taxon>
        <taxon>Macrostomum</taxon>
    </lineage>
</organism>
<comment type="function">
    <text evidence="15">ESCRT-III-like protein involved in cytokinesis, nuclear envelope reassembly and endosomal tubulation. Is required for efficient abscission during cytokinesis. Involved in recruiting VPS4A and/or VPS4B to the midbody of dividing cells. During late anaphase, involved in nuclear envelope reassembly and mitotic spindle disassembly together with the ESCRT-III complex: IST1 acts by mediating the recruitment of SPAST to the nuclear membrane, leading to microtubule severing. Recruited to the reforming nuclear envelope (NE) during anaphase by LEMD2. Regulates early endosomal tubulation together with the ESCRT-III complex by mediating the recruitment of SPAST.</text>
</comment>
<keyword evidence="8" id="KW-0597">Phosphoprotein</keyword>
<dbReference type="PANTHER" id="PTHR12161:SF5">
    <property type="entry name" value="IST1 HOMOLOG"/>
    <property type="match status" value="1"/>
</dbReference>
<comment type="similarity">
    <text evidence="5">Belongs to the IST1 family.</text>
</comment>
<feature type="compositionally biased region" description="Pro residues" evidence="17">
    <location>
        <begin position="270"/>
        <end position="282"/>
    </location>
</feature>
<reference evidence="19" key="1">
    <citation type="submission" date="2016-11" db="UniProtKB">
        <authorList>
            <consortium name="WormBaseParasite"/>
        </authorList>
    </citation>
    <scope>IDENTIFICATION</scope>
</reference>
<keyword evidence="10" id="KW-0206">Cytoskeleton</keyword>
<keyword evidence="11" id="KW-0539">Nucleus</keyword>
<evidence type="ECO:0000256" key="4">
    <source>
        <dbReference type="ARBA" id="ARBA00004541"/>
    </source>
</evidence>
<name>A0A1I8HIQ3_9PLAT</name>
<dbReference type="GO" id="GO:0005813">
    <property type="term" value="C:centrosome"/>
    <property type="evidence" value="ECO:0007669"/>
    <property type="project" value="UniProtKB-SubCell"/>
</dbReference>
<dbReference type="GO" id="GO:0005635">
    <property type="term" value="C:nuclear envelope"/>
    <property type="evidence" value="ECO:0007669"/>
    <property type="project" value="UniProtKB-SubCell"/>
</dbReference>
<evidence type="ECO:0000256" key="16">
    <source>
        <dbReference type="ARBA" id="ARBA00046920"/>
    </source>
</evidence>
<dbReference type="WBParaSite" id="maker-uti_cns_0006461-snap-gene-0.2-mRNA-1">
    <property type="protein sequence ID" value="maker-uti_cns_0006461-snap-gene-0.2-mRNA-1"/>
    <property type="gene ID" value="maker-uti_cns_0006461-snap-gene-0.2"/>
</dbReference>
<evidence type="ECO:0000256" key="9">
    <source>
        <dbReference type="ARBA" id="ARBA00022618"/>
    </source>
</evidence>
<keyword evidence="12" id="KW-0131">Cell cycle</keyword>
<evidence type="ECO:0000313" key="18">
    <source>
        <dbReference type="Proteomes" id="UP000095280"/>
    </source>
</evidence>